<evidence type="ECO:0000313" key="1">
    <source>
        <dbReference type="EMBL" id="KKK74393.1"/>
    </source>
</evidence>
<dbReference type="AlphaFoldDB" id="A0A0F8XZF8"/>
<comment type="caution">
    <text evidence="1">The sequence shown here is derived from an EMBL/GenBank/DDBJ whole genome shotgun (WGS) entry which is preliminary data.</text>
</comment>
<accession>A0A0F8XZF8</accession>
<feature type="non-terminal residue" evidence="1">
    <location>
        <position position="118"/>
    </location>
</feature>
<protein>
    <submittedName>
        <fullName evidence="1">Uncharacterized protein</fullName>
    </submittedName>
</protein>
<gene>
    <name evidence="1" type="ORF">LCGC14_2884230</name>
</gene>
<sequence length="118" mass="12559">MKFPENYKVVPIASDMDVNASATNPCDSINMTNFHHATFIVNLQTLGGAALYCKVYSGATDASLDSALTFHYAFATATISTYTNATTASDILAADSTSANLSIAHATYDNYMLIVEVS</sequence>
<reference evidence="1" key="1">
    <citation type="journal article" date="2015" name="Nature">
        <title>Complex archaea that bridge the gap between prokaryotes and eukaryotes.</title>
        <authorList>
            <person name="Spang A."/>
            <person name="Saw J.H."/>
            <person name="Jorgensen S.L."/>
            <person name="Zaremba-Niedzwiedzka K."/>
            <person name="Martijn J."/>
            <person name="Lind A.E."/>
            <person name="van Eijk R."/>
            <person name="Schleper C."/>
            <person name="Guy L."/>
            <person name="Ettema T.J."/>
        </authorList>
    </citation>
    <scope>NUCLEOTIDE SEQUENCE</scope>
</reference>
<name>A0A0F8XZF8_9ZZZZ</name>
<dbReference type="EMBL" id="LAZR01056338">
    <property type="protein sequence ID" value="KKK74393.1"/>
    <property type="molecule type" value="Genomic_DNA"/>
</dbReference>
<organism evidence="1">
    <name type="scientific">marine sediment metagenome</name>
    <dbReference type="NCBI Taxonomy" id="412755"/>
    <lineage>
        <taxon>unclassified sequences</taxon>
        <taxon>metagenomes</taxon>
        <taxon>ecological metagenomes</taxon>
    </lineage>
</organism>
<proteinExistence type="predicted"/>